<accession>B1L5V0</accession>
<dbReference type="Pfam" id="PF00037">
    <property type="entry name" value="Fer4"/>
    <property type="match status" value="2"/>
</dbReference>
<dbReference type="GO" id="GO:0016491">
    <property type="term" value="F:oxidoreductase activity"/>
    <property type="evidence" value="ECO:0007669"/>
    <property type="project" value="UniProtKB-ARBA"/>
</dbReference>
<dbReference type="InterPro" id="IPR050294">
    <property type="entry name" value="RnfB_subfamily"/>
</dbReference>
<proteinExistence type="predicted"/>
<evidence type="ECO:0000256" key="2">
    <source>
        <dbReference type="ARBA" id="ARBA00022723"/>
    </source>
</evidence>
<dbReference type="EnsemblBacteria" id="ACB07829">
    <property type="protein sequence ID" value="ACB07829"/>
    <property type="gene ID" value="Kcr_1083"/>
</dbReference>
<dbReference type="GO" id="GO:0051539">
    <property type="term" value="F:4 iron, 4 sulfur cluster binding"/>
    <property type="evidence" value="ECO:0007669"/>
    <property type="project" value="UniProtKB-KW"/>
</dbReference>
<dbReference type="InterPro" id="IPR017896">
    <property type="entry name" value="4Fe4S_Fe-S-bd"/>
</dbReference>
<dbReference type="InParanoid" id="B1L5V0"/>
<keyword evidence="2" id="KW-0479">Metal-binding</keyword>
<dbReference type="OrthoDB" id="2837at2157"/>
<keyword evidence="3" id="KW-0408">Iron</keyword>
<keyword evidence="7" id="KW-1185">Reference proteome</keyword>
<dbReference type="HOGENOM" id="CLU_043374_3_2_2"/>
<dbReference type="AlphaFoldDB" id="B1L5V0"/>
<dbReference type="InterPro" id="IPR017900">
    <property type="entry name" value="4Fe4S_Fe_S_CS"/>
</dbReference>
<feature type="domain" description="4Fe-4S ferredoxin-type" evidence="5">
    <location>
        <begin position="61"/>
        <end position="90"/>
    </location>
</feature>
<dbReference type="GO" id="GO:0046872">
    <property type="term" value="F:metal ion binding"/>
    <property type="evidence" value="ECO:0007669"/>
    <property type="project" value="UniProtKB-KW"/>
</dbReference>
<keyword evidence="1" id="KW-0004">4Fe-4S</keyword>
<gene>
    <name evidence="6" type="ordered locus">Kcr_1083</name>
</gene>
<evidence type="ECO:0000313" key="7">
    <source>
        <dbReference type="Proteomes" id="UP000001686"/>
    </source>
</evidence>
<evidence type="ECO:0000259" key="5">
    <source>
        <dbReference type="PROSITE" id="PS51379"/>
    </source>
</evidence>
<dbReference type="STRING" id="374847.Kcr_1083"/>
<dbReference type="KEGG" id="kcr:Kcr_1083"/>
<evidence type="ECO:0000313" key="6">
    <source>
        <dbReference type="EMBL" id="ACB07829.1"/>
    </source>
</evidence>
<dbReference type="PROSITE" id="PS00198">
    <property type="entry name" value="4FE4S_FER_1"/>
    <property type="match status" value="2"/>
</dbReference>
<protein>
    <submittedName>
        <fullName evidence="6">4Fe-4S ferredoxin iron-sulfur binding domain protein</fullName>
    </submittedName>
</protein>
<dbReference type="SUPFAM" id="SSF54862">
    <property type="entry name" value="4Fe-4S ferredoxins"/>
    <property type="match status" value="1"/>
</dbReference>
<dbReference type="PANTHER" id="PTHR42859">
    <property type="entry name" value="OXIDOREDUCTASE"/>
    <property type="match status" value="1"/>
</dbReference>
<organism evidence="6 7">
    <name type="scientific">Korarchaeum cryptofilum (strain OPF8)</name>
    <dbReference type="NCBI Taxonomy" id="374847"/>
    <lineage>
        <taxon>Archaea</taxon>
        <taxon>Thermoproteota</taxon>
        <taxon>Candidatus Korarchaeia</taxon>
        <taxon>Candidatus Korarchaeales</taxon>
        <taxon>Candidatus Korarchaeaceae</taxon>
        <taxon>Candidatus Korarchaeum</taxon>
    </lineage>
</organism>
<dbReference type="PANTHER" id="PTHR42859:SF15">
    <property type="entry name" value="IRON-SULFUR CLUSTER BINDING PROTEIN"/>
    <property type="match status" value="1"/>
</dbReference>
<dbReference type="PhylomeDB" id="B1L5V0"/>
<evidence type="ECO:0000256" key="1">
    <source>
        <dbReference type="ARBA" id="ARBA00022485"/>
    </source>
</evidence>
<dbReference type="PROSITE" id="PS51379">
    <property type="entry name" value="4FE4S_FER_2"/>
    <property type="match status" value="2"/>
</dbReference>
<dbReference type="EMBL" id="CP000968">
    <property type="protein sequence ID" value="ACB07829.1"/>
    <property type="molecule type" value="Genomic_DNA"/>
</dbReference>
<sequence length="116" mass="12309">MSCMFACSRRFGDAGLNYSAIQVRSVGGVERGFTVIVCRACSDPSCMKVCPTSALRSREGGGVILDSRLCIGCGYCVKACPFGAIFWDCVNDKPVICTHCGLCVDFCPYGVIKLGG</sequence>
<feature type="domain" description="4Fe-4S ferredoxin-type" evidence="5">
    <location>
        <begin position="92"/>
        <end position="116"/>
    </location>
</feature>
<reference evidence="6 7" key="1">
    <citation type="journal article" date="2008" name="Proc. Natl. Acad. Sci. U.S.A.">
        <title>A korarchaeal genome reveals new insights into the evolution of the Archaea.</title>
        <authorList>
            <person name="Elkins J.G."/>
            <person name="Podar M."/>
            <person name="Graham D.E."/>
            <person name="Makarova K.S."/>
            <person name="Wolf Y."/>
            <person name="Randau L."/>
            <person name="Hedlund B.P."/>
            <person name="Brochier-Armanet C."/>
            <person name="Kunin V."/>
            <person name="Anderson I."/>
            <person name="Lapidus A."/>
            <person name="Goltsman E."/>
            <person name="Barry K."/>
            <person name="Koonin E.V."/>
            <person name="Hugenholtz P."/>
            <person name="Kyrpides N."/>
            <person name="Wanner G."/>
            <person name="Richardson P."/>
            <person name="Keller M."/>
            <person name="Stetter K.O."/>
        </authorList>
    </citation>
    <scope>NUCLEOTIDE SEQUENCE [LARGE SCALE GENOMIC DNA]</scope>
    <source>
        <strain evidence="7">OPF8</strain>
    </source>
</reference>
<name>B1L5V0_KORCO</name>
<evidence type="ECO:0000256" key="4">
    <source>
        <dbReference type="ARBA" id="ARBA00023014"/>
    </source>
</evidence>
<dbReference type="Proteomes" id="UP000001686">
    <property type="component" value="Chromosome"/>
</dbReference>
<dbReference type="eggNOG" id="arCOG01500">
    <property type="taxonomic scope" value="Archaea"/>
</dbReference>
<dbReference type="Gene3D" id="3.30.70.20">
    <property type="match status" value="2"/>
</dbReference>
<keyword evidence="4" id="KW-0411">Iron-sulfur</keyword>
<evidence type="ECO:0000256" key="3">
    <source>
        <dbReference type="ARBA" id="ARBA00023004"/>
    </source>
</evidence>